<protein>
    <submittedName>
        <fullName evidence="2">Type I-E CRISPR-associated protein Cse1/CasA</fullName>
    </submittedName>
</protein>
<feature type="region of interest" description="Disordered" evidence="1">
    <location>
        <begin position="500"/>
        <end position="520"/>
    </location>
</feature>
<name>A0ABN2Z507_9ACTN</name>
<dbReference type="EMBL" id="BAAANT010000007">
    <property type="protein sequence ID" value="GAA2136843.1"/>
    <property type="molecule type" value="Genomic_DNA"/>
</dbReference>
<sequence length="520" mass="57138">MPPDAPTYNLFDEPWIPVRWAPETDGPLPEAVGLRELLLRSHEITQVAIALPPALSGLYRILYAITARITKLDEAGPGSWAHRRRDLTDEGQLDGDAVQEFAQSNRLRFDLFDPERPFLQDPRLAHECDGANTAGVNKLITTRPSGNNHAWFRHVCDNAPDLPSAAEAALHLMVWHYYGPSGRCSSRTVSTTKAANALAGPLRSTLSYHPEGNTLFETLLAGLPEPGSTVRRSRDLCPWERDDLPDPSVLPELGGLCSDLTARSQHALLLVPDDSGQHVRDAFITWSHRDKISRLGDAYLIWQTSKEGNPYPRPADSHRALWRDLDALLLKKPSGTALPLQPKVFTTAHEVSEDLRIRALGFEQDGQAKDVQFVDASTPPVLGLTEDLNPRIAPQIGKLRIVGETYGARLDRAVKKAWAVYTDAAKIADCTWSVDAAARYWPAAEAEFWRRLDAADFATAAVSFRRLAEQVYDDVTAKALGTMRGAKACSQARTELYGGPAKAPVKTAGTRPAATTPEDT</sequence>
<gene>
    <name evidence="2" type="primary">casA_1</name>
    <name evidence="2" type="ORF">GCM10009760_16670</name>
</gene>
<reference evidence="2 3" key="1">
    <citation type="journal article" date="2019" name="Int. J. Syst. Evol. Microbiol.">
        <title>The Global Catalogue of Microorganisms (GCM) 10K type strain sequencing project: providing services to taxonomists for standard genome sequencing and annotation.</title>
        <authorList>
            <consortium name="The Broad Institute Genomics Platform"/>
            <consortium name="The Broad Institute Genome Sequencing Center for Infectious Disease"/>
            <person name="Wu L."/>
            <person name="Ma J."/>
        </authorList>
    </citation>
    <scope>NUCLEOTIDE SEQUENCE [LARGE SCALE GENOMIC DNA]</scope>
    <source>
        <strain evidence="2 3">JCM 14560</strain>
    </source>
</reference>
<dbReference type="InterPro" id="IPR013381">
    <property type="entry name" value="CRISPR-assoc_prot_Cse1"/>
</dbReference>
<keyword evidence="3" id="KW-1185">Reference proteome</keyword>
<evidence type="ECO:0000256" key="1">
    <source>
        <dbReference type="SAM" id="MobiDB-lite"/>
    </source>
</evidence>
<dbReference type="RefSeq" id="WP_344462401.1">
    <property type="nucleotide sequence ID" value="NZ_BAAANT010000007.1"/>
</dbReference>
<comment type="caution">
    <text evidence="2">The sequence shown here is derived from an EMBL/GenBank/DDBJ whole genome shotgun (WGS) entry which is preliminary data.</text>
</comment>
<dbReference type="NCBIfam" id="TIGR02547">
    <property type="entry name" value="casA_cse1"/>
    <property type="match status" value="1"/>
</dbReference>
<evidence type="ECO:0000313" key="3">
    <source>
        <dbReference type="Proteomes" id="UP001422759"/>
    </source>
</evidence>
<proteinExistence type="predicted"/>
<dbReference type="CDD" id="cd09729">
    <property type="entry name" value="Cse1_I-E"/>
    <property type="match status" value="1"/>
</dbReference>
<dbReference type="Pfam" id="PF09481">
    <property type="entry name" value="CRISPR_Cse1"/>
    <property type="match status" value="1"/>
</dbReference>
<dbReference type="Proteomes" id="UP001422759">
    <property type="component" value="Unassembled WGS sequence"/>
</dbReference>
<accession>A0ABN2Z507</accession>
<evidence type="ECO:0000313" key="2">
    <source>
        <dbReference type="EMBL" id="GAA2136843.1"/>
    </source>
</evidence>
<organism evidence="2 3">
    <name type="scientific">Kitasatospora kazusensis</name>
    <dbReference type="NCBI Taxonomy" id="407974"/>
    <lineage>
        <taxon>Bacteria</taxon>
        <taxon>Bacillati</taxon>
        <taxon>Actinomycetota</taxon>
        <taxon>Actinomycetes</taxon>
        <taxon>Kitasatosporales</taxon>
        <taxon>Streptomycetaceae</taxon>
        <taxon>Kitasatospora</taxon>
    </lineage>
</organism>